<dbReference type="Gene3D" id="2.60.40.1260">
    <property type="entry name" value="Lamin Tail domain"/>
    <property type="match status" value="1"/>
</dbReference>
<feature type="domain" description="LTD" evidence="2">
    <location>
        <begin position="1"/>
        <end position="147"/>
    </location>
</feature>
<feature type="region of interest" description="Disordered" evidence="1">
    <location>
        <begin position="18"/>
        <end position="39"/>
    </location>
</feature>
<evidence type="ECO:0000256" key="1">
    <source>
        <dbReference type="SAM" id="MobiDB-lite"/>
    </source>
</evidence>
<protein>
    <recommendedName>
        <fullName evidence="2">LTD domain-containing protein</fullName>
    </recommendedName>
</protein>
<feature type="compositionally biased region" description="Low complexity" evidence="1">
    <location>
        <begin position="21"/>
        <end position="39"/>
    </location>
</feature>
<keyword evidence="4" id="KW-1185">Reference proteome</keyword>
<dbReference type="Pfam" id="PF00932">
    <property type="entry name" value="LTD"/>
    <property type="match status" value="1"/>
</dbReference>
<dbReference type="InterPro" id="IPR036415">
    <property type="entry name" value="Lamin_tail_dom_sf"/>
</dbReference>
<evidence type="ECO:0000313" key="4">
    <source>
        <dbReference type="Proteomes" id="UP000231516"/>
    </source>
</evidence>
<organism evidence="3 4">
    <name type="scientific">Paramylibacter kogurei</name>
    <dbReference type="NCBI Taxonomy" id="1889778"/>
    <lineage>
        <taxon>Bacteria</taxon>
        <taxon>Pseudomonadati</taxon>
        <taxon>Pseudomonadota</taxon>
        <taxon>Alphaproteobacteria</taxon>
        <taxon>Rhodobacterales</taxon>
        <taxon>Paracoccaceae</taxon>
        <taxon>Paramylibacter</taxon>
    </lineage>
</organism>
<name>A0A2G5KAG9_9RHOB</name>
<comment type="caution">
    <text evidence="3">The sequence shown here is derived from an EMBL/GenBank/DDBJ whole genome shotgun (WGS) entry which is preliminary data.</text>
</comment>
<dbReference type="InterPro" id="IPR028992">
    <property type="entry name" value="Hedgehog/Intein_dom"/>
</dbReference>
<dbReference type="InterPro" id="IPR036844">
    <property type="entry name" value="Hint_dom_sf"/>
</dbReference>
<dbReference type="PROSITE" id="PS51841">
    <property type="entry name" value="LTD"/>
    <property type="match status" value="1"/>
</dbReference>
<dbReference type="Pfam" id="PF13403">
    <property type="entry name" value="Hint_2"/>
    <property type="match status" value="1"/>
</dbReference>
<gene>
    <name evidence="3" type="ORF">BFP76_13825</name>
</gene>
<evidence type="ECO:0000313" key="3">
    <source>
        <dbReference type="EMBL" id="PIB26042.1"/>
    </source>
</evidence>
<accession>A0A2G5KAG9</accession>
<evidence type="ECO:0000259" key="2">
    <source>
        <dbReference type="PROSITE" id="PS51841"/>
    </source>
</evidence>
<dbReference type="SUPFAM" id="SSF74853">
    <property type="entry name" value="Lamin A/C globular tail domain"/>
    <property type="match status" value="1"/>
</dbReference>
<sequence length="394" mass="42674">MKVADAIRGGIVINEFLADPTGSTGSTDTDGNGNSNGNDEFVEIYNTSSSAIDISGLELWDSGRGNWFTFPEGTILEPDARAVVIRNADSLPAPGGPNDLAFDANYTQNVINNGGDNIVLYDPAGDEYVVATFNGDTLDSPEIDYTGFSPTASLVGSSENFGNDIDGFSIQRAGDGSDTFVNDMTSTPGAMNFVCFAGHSLVETPDGAKRIGSLRVGDLVKTKDHGDLPILWIGKKRLIFNDSVSDLRQFPVEIKRHALGFNKPSKTLLVSQQHRILVQGAVVREYCETNEVLIAAKDLVGLNGVRIKTEQRQITYVHVLLDGHQLLKVHGLEAESLYLGEQTLRSLRANGRKEVLSLFPELSQMPVELVCAVITGKHAREMLARQYQSWGASP</sequence>
<dbReference type="EMBL" id="MDGM01000007">
    <property type="protein sequence ID" value="PIB26042.1"/>
    <property type="molecule type" value="Genomic_DNA"/>
</dbReference>
<dbReference type="OrthoDB" id="7795520at2"/>
<dbReference type="SUPFAM" id="SSF51294">
    <property type="entry name" value="Hedgehog/intein (Hint) domain"/>
    <property type="match status" value="1"/>
</dbReference>
<dbReference type="InterPro" id="IPR001322">
    <property type="entry name" value="Lamin_tail_dom"/>
</dbReference>
<dbReference type="Proteomes" id="UP000231516">
    <property type="component" value="Unassembled WGS sequence"/>
</dbReference>
<dbReference type="Gene3D" id="2.170.16.10">
    <property type="entry name" value="Hedgehog/Intein (Hint) domain"/>
    <property type="match status" value="1"/>
</dbReference>
<proteinExistence type="predicted"/>
<dbReference type="AlphaFoldDB" id="A0A2G5KAG9"/>
<reference evidence="3 4" key="1">
    <citation type="submission" date="2016-08" db="EMBL/GenBank/DDBJ databases">
        <title>Draft genome of Amylibacter sp. strain 4G11.</title>
        <authorList>
            <person name="Wong S.-K."/>
            <person name="Hamasaki K."/>
            <person name="Yoshizawa S."/>
        </authorList>
    </citation>
    <scope>NUCLEOTIDE SEQUENCE [LARGE SCALE GENOMIC DNA]</scope>
    <source>
        <strain evidence="3 4">4G11</strain>
    </source>
</reference>